<protein>
    <recommendedName>
        <fullName evidence="6">Protein root UVB sensitive/RUS domain-containing protein</fullName>
    </recommendedName>
</protein>
<keyword evidence="5" id="KW-0472">Membrane</keyword>
<dbReference type="InterPro" id="IPR054549">
    <property type="entry name" value="UVB_sens_RUS_dom"/>
</dbReference>
<evidence type="ECO:0000256" key="1">
    <source>
        <dbReference type="ARBA" id="ARBA00004370"/>
    </source>
</evidence>
<dbReference type="EMBL" id="JAUJYO010000003">
    <property type="protein sequence ID" value="KAK1321748.1"/>
    <property type="molecule type" value="Genomic_DNA"/>
</dbReference>
<evidence type="ECO:0000256" key="5">
    <source>
        <dbReference type="ARBA" id="ARBA00023136"/>
    </source>
</evidence>
<dbReference type="PANTHER" id="PTHR12770">
    <property type="entry name" value="RUS1 FAMILY PROTEIN C16ORF58"/>
    <property type="match status" value="1"/>
</dbReference>
<dbReference type="GO" id="GO:0016020">
    <property type="term" value="C:membrane"/>
    <property type="evidence" value="ECO:0007669"/>
    <property type="project" value="UniProtKB-SubCell"/>
</dbReference>
<dbReference type="Proteomes" id="UP001180020">
    <property type="component" value="Unassembled WGS sequence"/>
</dbReference>
<keyword evidence="8" id="KW-1185">Reference proteome</keyword>
<dbReference type="Pfam" id="PF04884">
    <property type="entry name" value="UVB_sens_prot"/>
    <property type="match status" value="1"/>
</dbReference>
<comment type="caution">
    <text evidence="7">The sequence shown here is derived from an EMBL/GenBank/DDBJ whole genome shotgun (WGS) entry which is preliminary data.</text>
</comment>
<keyword evidence="4" id="KW-1133">Transmembrane helix</keyword>
<evidence type="ECO:0000256" key="3">
    <source>
        <dbReference type="ARBA" id="ARBA00022692"/>
    </source>
</evidence>
<evidence type="ECO:0000313" key="7">
    <source>
        <dbReference type="EMBL" id="KAK1321748.1"/>
    </source>
</evidence>
<proteinExistence type="inferred from homology"/>
<evidence type="ECO:0000313" key="8">
    <source>
        <dbReference type="Proteomes" id="UP001180020"/>
    </source>
</evidence>
<reference evidence="7" key="2">
    <citation type="submission" date="2023-06" db="EMBL/GenBank/DDBJ databases">
        <authorList>
            <person name="Ma L."/>
            <person name="Liu K.-W."/>
            <person name="Li Z."/>
            <person name="Hsiao Y.-Y."/>
            <person name="Qi Y."/>
            <person name="Fu T."/>
            <person name="Tang G."/>
            <person name="Zhang D."/>
            <person name="Sun W.-H."/>
            <person name="Liu D.-K."/>
            <person name="Li Y."/>
            <person name="Chen G.-Z."/>
            <person name="Liu X.-D."/>
            <person name="Liao X.-Y."/>
            <person name="Jiang Y.-T."/>
            <person name="Yu X."/>
            <person name="Hao Y."/>
            <person name="Huang J."/>
            <person name="Zhao X.-W."/>
            <person name="Ke S."/>
            <person name="Chen Y.-Y."/>
            <person name="Wu W.-L."/>
            <person name="Hsu J.-L."/>
            <person name="Lin Y.-F."/>
            <person name="Huang M.-D."/>
            <person name="Li C.-Y."/>
            <person name="Huang L."/>
            <person name="Wang Z.-W."/>
            <person name="Zhao X."/>
            <person name="Zhong W.-Y."/>
            <person name="Peng D.-H."/>
            <person name="Ahmad S."/>
            <person name="Lan S."/>
            <person name="Zhang J.-S."/>
            <person name="Tsai W.-C."/>
            <person name="Van De Peer Y."/>
            <person name="Liu Z.-J."/>
        </authorList>
    </citation>
    <scope>NUCLEOTIDE SEQUENCE</scope>
    <source>
        <strain evidence="7">CP</strain>
        <tissue evidence="7">Leaves</tissue>
    </source>
</reference>
<dbReference type="PANTHER" id="PTHR12770:SF31">
    <property type="entry name" value="RUS FAMILY MEMBER 1"/>
    <property type="match status" value="1"/>
</dbReference>
<dbReference type="AlphaFoldDB" id="A0AAV9F742"/>
<evidence type="ECO:0000256" key="2">
    <source>
        <dbReference type="ARBA" id="ARBA00007558"/>
    </source>
</evidence>
<accession>A0AAV9F742</accession>
<evidence type="ECO:0000256" key="4">
    <source>
        <dbReference type="ARBA" id="ARBA00022989"/>
    </source>
</evidence>
<comment type="subcellular location">
    <subcellularLocation>
        <location evidence="1">Membrane</location>
    </subcellularLocation>
</comment>
<sequence length="71" mass="7755">MDDKRFKRYHGLHTDCTVDGSNLDSNAKIWRLVADFMNDLAGVASGATRAALTQHFSLENNAVDISAKEGS</sequence>
<dbReference type="InterPro" id="IPR006968">
    <property type="entry name" value="RUS_fam"/>
</dbReference>
<evidence type="ECO:0000259" key="6">
    <source>
        <dbReference type="Pfam" id="PF04884"/>
    </source>
</evidence>
<organism evidence="7 8">
    <name type="scientific">Acorus calamus</name>
    <name type="common">Sweet flag</name>
    <dbReference type="NCBI Taxonomy" id="4465"/>
    <lineage>
        <taxon>Eukaryota</taxon>
        <taxon>Viridiplantae</taxon>
        <taxon>Streptophyta</taxon>
        <taxon>Embryophyta</taxon>
        <taxon>Tracheophyta</taxon>
        <taxon>Spermatophyta</taxon>
        <taxon>Magnoliopsida</taxon>
        <taxon>Liliopsida</taxon>
        <taxon>Acoraceae</taxon>
        <taxon>Acorus</taxon>
    </lineage>
</organism>
<comment type="similarity">
    <text evidence="2">Belongs to the RUS1 family.</text>
</comment>
<reference evidence="7" key="1">
    <citation type="journal article" date="2023" name="Nat. Commun.">
        <title>Diploid and tetraploid genomes of Acorus and the evolution of monocots.</title>
        <authorList>
            <person name="Ma L."/>
            <person name="Liu K.W."/>
            <person name="Li Z."/>
            <person name="Hsiao Y.Y."/>
            <person name="Qi Y."/>
            <person name="Fu T."/>
            <person name="Tang G.D."/>
            <person name="Zhang D."/>
            <person name="Sun W.H."/>
            <person name="Liu D.K."/>
            <person name="Li Y."/>
            <person name="Chen G.Z."/>
            <person name="Liu X.D."/>
            <person name="Liao X.Y."/>
            <person name="Jiang Y.T."/>
            <person name="Yu X."/>
            <person name="Hao Y."/>
            <person name="Huang J."/>
            <person name="Zhao X.W."/>
            <person name="Ke S."/>
            <person name="Chen Y.Y."/>
            <person name="Wu W.L."/>
            <person name="Hsu J.L."/>
            <person name="Lin Y.F."/>
            <person name="Huang M.D."/>
            <person name="Li C.Y."/>
            <person name="Huang L."/>
            <person name="Wang Z.W."/>
            <person name="Zhao X."/>
            <person name="Zhong W.Y."/>
            <person name="Peng D.H."/>
            <person name="Ahmad S."/>
            <person name="Lan S."/>
            <person name="Zhang J.S."/>
            <person name="Tsai W.C."/>
            <person name="Van de Peer Y."/>
            <person name="Liu Z.J."/>
        </authorList>
    </citation>
    <scope>NUCLEOTIDE SEQUENCE</scope>
    <source>
        <strain evidence="7">CP</strain>
    </source>
</reference>
<name>A0AAV9F742_ACOCL</name>
<feature type="domain" description="Protein root UVB sensitive/RUS" evidence="6">
    <location>
        <begin position="40"/>
        <end position="71"/>
    </location>
</feature>
<keyword evidence="3" id="KW-0812">Transmembrane</keyword>
<gene>
    <name evidence="7" type="ORF">QJS10_CPA03g01927</name>
</gene>